<evidence type="ECO:0000313" key="2">
    <source>
        <dbReference type="Proteomes" id="UP001332192"/>
    </source>
</evidence>
<evidence type="ECO:0008006" key="3">
    <source>
        <dbReference type="Google" id="ProtNLM"/>
    </source>
</evidence>
<accession>A0ABZ1C0U1</accession>
<name>A0ABZ1C0U1_9FIRM</name>
<protein>
    <recommendedName>
        <fullName evidence="3">Spore coat protein</fullName>
    </recommendedName>
</protein>
<reference evidence="1 2" key="1">
    <citation type="journal article" date="2024" name="Front. Microbiol.">
        <title>Novel thermophilic genera Geochorda gen. nov. and Carboxydochorda gen. nov. from the deep terrestrial subsurface reveal the ecophysiological diversity in the class Limnochordia.</title>
        <authorList>
            <person name="Karnachuk O.V."/>
            <person name="Lukina A.P."/>
            <person name="Avakyan M.R."/>
            <person name="Kadnikov V.V."/>
            <person name="Begmatov S."/>
            <person name="Beletsky A.V."/>
            <person name="Vlasova K.G."/>
            <person name="Novikov A.A."/>
            <person name="Shcherbakova V.A."/>
            <person name="Mardanov A.V."/>
            <person name="Ravin N.V."/>
        </authorList>
    </citation>
    <scope>NUCLEOTIDE SEQUENCE [LARGE SCALE GENOMIC DNA]</scope>
    <source>
        <strain evidence="1 2">L945</strain>
    </source>
</reference>
<dbReference type="Proteomes" id="UP001332192">
    <property type="component" value="Chromosome"/>
</dbReference>
<gene>
    <name evidence="1" type="ORF">U7230_06900</name>
</gene>
<dbReference type="RefSeq" id="WP_324717989.1">
    <property type="nucleotide sequence ID" value="NZ_CP141615.1"/>
</dbReference>
<dbReference type="EMBL" id="CP141615">
    <property type="protein sequence ID" value="WRP18716.1"/>
    <property type="molecule type" value="Genomic_DNA"/>
</dbReference>
<sequence length="61" mass="7145">MAHLTMMELDTLRHFIGEERLAVEKLNLYVQNCRDPELRNHLQHLANECNNNVQKLLGFLG</sequence>
<proteinExistence type="predicted"/>
<dbReference type="Gene3D" id="1.20.1260.10">
    <property type="match status" value="1"/>
</dbReference>
<keyword evidence="2" id="KW-1185">Reference proteome</keyword>
<dbReference type="InterPro" id="IPR012347">
    <property type="entry name" value="Ferritin-like"/>
</dbReference>
<evidence type="ECO:0000313" key="1">
    <source>
        <dbReference type="EMBL" id="WRP18716.1"/>
    </source>
</evidence>
<organism evidence="1 2">
    <name type="scientific">Carboxydichorda subterranea</name>
    <dbReference type="NCBI Taxonomy" id="3109565"/>
    <lineage>
        <taxon>Bacteria</taxon>
        <taxon>Bacillati</taxon>
        <taxon>Bacillota</taxon>
        <taxon>Limnochordia</taxon>
        <taxon>Limnochordales</taxon>
        <taxon>Geochordaceae</taxon>
        <taxon>Carboxydichorda</taxon>
    </lineage>
</organism>